<dbReference type="EMBL" id="JARPUR010000004">
    <property type="protein sequence ID" value="KAK4877733.1"/>
    <property type="molecule type" value="Genomic_DNA"/>
</dbReference>
<gene>
    <name evidence="6" type="ORF">RN001_010239</name>
</gene>
<dbReference type="GO" id="GO:0070008">
    <property type="term" value="F:serine-type exopeptidase activity"/>
    <property type="evidence" value="ECO:0007669"/>
    <property type="project" value="InterPro"/>
</dbReference>
<evidence type="ECO:0000313" key="7">
    <source>
        <dbReference type="Proteomes" id="UP001353858"/>
    </source>
</evidence>
<dbReference type="GO" id="GO:0008239">
    <property type="term" value="F:dipeptidyl-peptidase activity"/>
    <property type="evidence" value="ECO:0007669"/>
    <property type="project" value="TreeGrafter"/>
</dbReference>
<dbReference type="InterPro" id="IPR029058">
    <property type="entry name" value="AB_hydrolase_fold"/>
</dbReference>
<keyword evidence="5" id="KW-0325">Glycoprotein</keyword>
<evidence type="ECO:0000256" key="1">
    <source>
        <dbReference type="ARBA" id="ARBA00011079"/>
    </source>
</evidence>
<dbReference type="GO" id="GO:0006508">
    <property type="term" value="P:proteolysis"/>
    <property type="evidence" value="ECO:0007669"/>
    <property type="project" value="UniProtKB-KW"/>
</dbReference>
<evidence type="ECO:0000256" key="4">
    <source>
        <dbReference type="ARBA" id="ARBA00022801"/>
    </source>
</evidence>
<dbReference type="Pfam" id="PF05577">
    <property type="entry name" value="Peptidase_S28"/>
    <property type="match status" value="1"/>
</dbReference>
<evidence type="ECO:0000256" key="5">
    <source>
        <dbReference type="ARBA" id="ARBA00023180"/>
    </source>
</evidence>
<comment type="caution">
    <text evidence="6">The sequence shown here is derived from an EMBL/GenBank/DDBJ whole genome shotgun (WGS) entry which is preliminary data.</text>
</comment>
<organism evidence="6 7">
    <name type="scientific">Aquatica leii</name>
    <dbReference type="NCBI Taxonomy" id="1421715"/>
    <lineage>
        <taxon>Eukaryota</taxon>
        <taxon>Metazoa</taxon>
        <taxon>Ecdysozoa</taxon>
        <taxon>Arthropoda</taxon>
        <taxon>Hexapoda</taxon>
        <taxon>Insecta</taxon>
        <taxon>Pterygota</taxon>
        <taxon>Neoptera</taxon>
        <taxon>Endopterygota</taxon>
        <taxon>Coleoptera</taxon>
        <taxon>Polyphaga</taxon>
        <taxon>Elateriformia</taxon>
        <taxon>Elateroidea</taxon>
        <taxon>Lampyridae</taxon>
        <taxon>Luciolinae</taxon>
        <taxon>Aquatica</taxon>
    </lineage>
</organism>
<accession>A0AAN7P7M3</accession>
<comment type="similarity">
    <text evidence="1">Belongs to the peptidase S28 family.</text>
</comment>
<dbReference type="Proteomes" id="UP001353858">
    <property type="component" value="Unassembled WGS sequence"/>
</dbReference>
<name>A0AAN7P7M3_9COLE</name>
<sequence>MIGQGNIDKKFKLCDPIEDSITNPKDISNFYETLAGNFASIVQYNKDFRMGGTQKISNITIDTLCDIMTSKDKASALDRLAAVNSLLLEANNLKCLDYKYDKMVKEMSDTNWSSEVAEGGRQWTYQTCTEFGFFQSSSYRPQVFGNKFPVDFFIQMCMDVFGPKYNEAFLNSGVDRTNTFYGALDIEVSNVVFVHGSIDPWHALGITKPVSRDAPAIYIEGAAHCANMYPARDTDLPQLKAARARIMQLIDKWIRL</sequence>
<keyword evidence="3" id="KW-0732">Signal</keyword>
<keyword evidence="7" id="KW-1185">Reference proteome</keyword>
<dbReference type="Gene3D" id="1.20.120.980">
    <property type="entry name" value="Serine carboxypeptidase S28, SKS domain"/>
    <property type="match status" value="1"/>
</dbReference>
<dbReference type="InterPro" id="IPR008758">
    <property type="entry name" value="Peptidase_S28"/>
</dbReference>
<dbReference type="FunFam" id="1.20.120.980:FF:000003">
    <property type="entry name" value="Serine protease 16"/>
    <property type="match status" value="1"/>
</dbReference>
<evidence type="ECO:0000313" key="6">
    <source>
        <dbReference type="EMBL" id="KAK4877733.1"/>
    </source>
</evidence>
<evidence type="ECO:0008006" key="8">
    <source>
        <dbReference type="Google" id="ProtNLM"/>
    </source>
</evidence>
<dbReference type="InterPro" id="IPR042269">
    <property type="entry name" value="Ser_carbopepase_S28_SKS"/>
</dbReference>
<dbReference type="AlphaFoldDB" id="A0AAN7P7M3"/>
<protein>
    <recommendedName>
        <fullName evidence="8">Serine protease K12H4.7</fullName>
    </recommendedName>
</protein>
<dbReference type="PANTHER" id="PTHR11010:SF117">
    <property type="entry name" value="SERINE PROTEASE 16"/>
    <property type="match status" value="1"/>
</dbReference>
<dbReference type="PANTHER" id="PTHR11010">
    <property type="entry name" value="PROTEASE S28 PRO-X CARBOXYPEPTIDASE-RELATED"/>
    <property type="match status" value="1"/>
</dbReference>
<dbReference type="Gene3D" id="3.40.50.1820">
    <property type="entry name" value="alpha/beta hydrolase"/>
    <property type="match status" value="1"/>
</dbReference>
<proteinExistence type="inferred from homology"/>
<keyword evidence="2" id="KW-0645">Protease</keyword>
<reference evidence="7" key="1">
    <citation type="submission" date="2023-01" db="EMBL/GenBank/DDBJ databases">
        <title>Key to firefly adult light organ development and bioluminescence: homeobox transcription factors regulate luciferase expression and transportation to peroxisome.</title>
        <authorList>
            <person name="Fu X."/>
        </authorList>
    </citation>
    <scope>NUCLEOTIDE SEQUENCE [LARGE SCALE GENOMIC DNA]</scope>
</reference>
<keyword evidence="4" id="KW-0378">Hydrolase</keyword>
<evidence type="ECO:0000256" key="3">
    <source>
        <dbReference type="ARBA" id="ARBA00022729"/>
    </source>
</evidence>
<evidence type="ECO:0000256" key="2">
    <source>
        <dbReference type="ARBA" id="ARBA00022670"/>
    </source>
</evidence>